<dbReference type="CDD" id="cd06969">
    <property type="entry name" value="NR_DBD_NGFI-B"/>
    <property type="match status" value="1"/>
</dbReference>
<feature type="compositionally biased region" description="Low complexity" evidence="9">
    <location>
        <begin position="215"/>
        <end position="269"/>
    </location>
</feature>
<dbReference type="SUPFAM" id="SSF48508">
    <property type="entry name" value="Nuclear receptor ligand-binding domain"/>
    <property type="match status" value="1"/>
</dbReference>
<feature type="compositionally biased region" description="Basic residues" evidence="9">
    <location>
        <begin position="943"/>
        <end position="953"/>
    </location>
</feature>
<feature type="compositionally biased region" description="Polar residues" evidence="9">
    <location>
        <begin position="295"/>
        <end position="316"/>
    </location>
</feature>
<dbReference type="PANTHER" id="PTHR24085:SF4">
    <property type="entry name" value="NUCLEAR HORMONE RECEPTOR HR38-RELATED"/>
    <property type="match status" value="1"/>
</dbReference>
<dbReference type="Proteomes" id="UP000887572">
    <property type="component" value="Unplaced"/>
</dbReference>
<feature type="compositionally biased region" description="Low complexity" evidence="9">
    <location>
        <begin position="525"/>
        <end position="542"/>
    </location>
</feature>
<keyword evidence="2" id="KW-0863">Zinc-finger</keyword>
<evidence type="ECO:0000256" key="6">
    <source>
        <dbReference type="ARBA" id="ARBA00023163"/>
    </source>
</evidence>
<keyword evidence="12" id="KW-1185">Reference proteome</keyword>
<feature type="region of interest" description="Disordered" evidence="9">
    <location>
        <begin position="172"/>
        <end position="273"/>
    </location>
</feature>
<evidence type="ECO:0000256" key="1">
    <source>
        <dbReference type="ARBA" id="ARBA00022723"/>
    </source>
</evidence>
<feature type="domain" description="NR LBD" evidence="11">
    <location>
        <begin position="679"/>
        <end position="910"/>
    </location>
</feature>
<evidence type="ECO:0000256" key="8">
    <source>
        <dbReference type="ARBA" id="ARBA00023242"/>
    </source>
</evidence>
<evidence type="ECO:0000256" key="4">
    <source>
        <dbReference type="ARBA" id="ARBA00023015"/>
    </source>
</evidence>
<evidence type="ECO:0000256" key="7">
    <source>
        <dbReference type="ARBA" id="ARBA00023170"/>
    </source>
</evidence>
<evidence type="ECO:0000256" key="5">
    <source>
        <dbReference type="ARBA" id="ARBA00023125"/>
    </source>
</evidence>
<dbReference type="Gene3D" id="3.30.50.10">
    <property type="entry name" value="Erythroid Transcription Factor GATA-1, subunit A"/>
    <property type="match status" value="1"/>
</dbReference>
<organism evidence="12 13">
    <name type="scientific">Globodera rostochiensis</name>
    <name type="common">Golden nematode worm</name>
    <name type="synonym">Heterodera rostochiensis</name>
    <dbReference type="NCBI Taxonomy" id="31243"/>
    <lineage>
        <taxon>Eukaryota</taxon>
        <taxon>Metazoa</taxon>
        <taxon>Ecdysozoa</taxon>
        <taxon>Nematoda</taxon>
        <taxon>Chromadorea</taxon>
        <taxon>Rhabditida</taxon>
        <taxon>Tylenchina</taxon>
        <taxon>Tylenchomorpha</taxon>
        <taxon>Tylenchoidea</taxon>
        <taxon>Heteroderidae</taxon>
        <taxon>Heteroderinae</taxon>
        <taxon>Globodera</taxon>
    </lineage>
</organism>
<dbReference type="PROSITE" id="PS51843">
    <property type="entry name" value="NR_LBD"/>
    <property type="match status" value="1"/>
</dbReference>
<dbReference type="GO" id="GO:0000978">
    <property type="term" value="F:RNA polymerase II cis-regulatory region sequence-specific DNA binding"/>
    <property type="evidence" value="ECO:0007669"/>
    <property type="project" value="TreeGrafter"/>
</dbReference>
<dbReference type="FunFam" id="3.30.50.10:FF:000116">
    <property type="entry name" value="Nuclear receptor subfamily 4, group A, member 1"/>
    <property type="match status" value="1"/>
</dbReference>
<feature type="region of interest" description="Disordered" evidence="9">
    <location>
        <begin position="64"/>
        <end position="107"/>
    </location>
</feature>
<dbReference type="GO" id="GO:0005667">
    <property type="term" value="C:transcription regulator complex"/>
    <property type="evidence" value="ECO:0007669"/>
    <property type="project" value="TreeGrafter"/>
</dbReference>
<dbReference type="SMART" id="SM00399">
    <property type="entry name" value="ZnF_C4"/>
    <property type="match status" value="1"/>
</dbReference>
<feature type="domain" description="Nuclear receptor" evidence="10">
    <location>
        <begin position="557"/>
        <end position="632"/>
    </location>
</feature>
<reference evidence="13" key="1">
    <citation type="submission" date="2022-11" db="UniProtKB">
        <authorList>
            <consortium name="WormBaseParasite"/>
        </authorList>
    </citation>
    <scope>IDENTIFICATION</scope>
</reference>
<keyword evidence="5" id="KW-0238">DNA-binding</keyword>
<keyword evidence="8" id="KW-0539">Nucleus</keyword>
<protein>
    <submittedName>
        <fullName evidence="13">Uncharacterized protein</fullName>
    </submittedName>
</protein>
<dbReference type="PROSITE" id="PS51030">
    <property type="entry name" value="NUCLEAR_REC_DBD_2"/>
    <property type="match status" value="1"/>
</dbReference>
<evidence type="ECO:0000259" key="11">
    <source>
        <dbReference type="PROSITE" id="PS51843"/>
    </source>
</evidence>
<dbReference type="AlphaFoldDB" id="A0A914H572"/>
<dbReference type="InterPro" id="IPR000536">
    <property type="entry name" value="Nucl_hrmn_rcpt_lig-bd"/>
</dbReference>
<feature type="region of interest" description="Disordered" evidence="9">
    <location>
        <begin position="525"/>
        <end position="551"/>
    </location>
</feature>
<keyword evidence="1" id="KW-0479">Metal-binding</keyword>
<evidence type="ECO:0000256" key="2">
    <source>
        <dbReference type="ARBA" id="ARBA00022771"/>
    </source>
</evidence>
<sequence>MLLEDNNLHSPLNHPNSRALFTFCNAFSPSGSVALDSSDRYRLPSTPFQSPTSVKFFTSEFFDETSRSPLPPISSPSAGDGEVPSSHFAPSSDHRRRRSSAFSADTYAASTSRASSSSFVSSSIGCGDSFGGIAASSGQTVPGGGRKHPPLGHCQQQLSRSLENLNMEELIGAPSGGAVGDKSSPKGNRPMEVKGEEADEGETEQLLSEQRQKQHQLQQQQKQHQLQQQQKQHQLQQQQKQHQLQQQQKQHQQSQQQQKQHQQSQQQQLPPSLDKSLLDTIDRFLNEERQRKVADQQQIGDTTSAGRMEIQGSSTAVPLHLNRPVKREAEQELSPEGSSTSAHTVAPASFAQLPVYRSLFAPSTANPAQMLLKSLDFPSPSSSASLPSMQMPADHFQQSFVSPTFAQNQPPKLPSIYQQHFGSTFGSCPPITTSAAHPIGGGSSLGAGSSFMHSSNPFAQSLMRFNIFSSDSQQFSFPVPAQSLSSVMGVPSGAHSSVARPTSFPAVLSSASSSYVAQQQASASSSGHPVISSSSPESPISSNHPGGMEEGQMQEEQKLCAVCNDYAICQHYGAITCEGCKGFFKRTVQKKSQYVCAGNKNCPIDKRYRSRCQYCRFQKCLEVGMVREIVRYGSLQGRRGRLPSKVKSSSSGGTGGGGIGTAMPIGMGGAMQPEPAPSPPLPILTIIAKAFTECHSPFHAGPRQNKSPSLSELCSLVDLELQSIYLFARRVPDINELSEFELRMLVLHNFFPMFAVRQAFRWTELKTSRASEDVFLEGGVCCTLDELPAEWRPWFGAMASSAQAFRQLVDWDVVCLASLLVLMLFQVGPNIASFVTQPTIDRFHSTYINALKDHCCSGSAMLQPSKLSRIVSQIAHFASFRQLGVDCLSRSFLHISASQSLSQLLLHSGGEVQQQQSAGGFYPAGEQHQEERQQPQPSSSASSHHHQHQRHNF</sequence>
<name>A0A914H572_GLORO</name>
<dbReference type="PRINTS" id="PR00047">
    <property type="entry name" value="STROIDFINGER"/>
</dbReference>
<keyword evidence="6" id="KW-0804">Transcription</keyword>
<proteinExistence type="predicted"/>
<keyword evidence="3" id="KW-0862">Zinc</keyword>
<feature type="region of interest" description="Disordered" evidence="9">
    <location>
        <begin position="916"/>
        <end position="953"/>
    </location>
</feature>
<dbReference type="GO" id="GO:0035259">
    <property type="term" value="F:nuclear glucocorticoid receptor binding"/>
    <property type="evidence" value="ECO:0007669"/>
    <property type="project" value="TreeGrafter"/>
</dbReference>
<evidence type="ECO:0000256" key="3">
    <source>
        <dbReference type="ARBA" id="ARBA00022833"/>
    </source>
</evidence>
<dbReference type="SUPFAM" id="SSF57716">
    <property type="entry name" value="Glucocorticoid receptor-like (DNA-binding domain)"/>
    <property type="match status" value="1"/>
</dbReference>
<evidence type="ECO:0000313" key="13">
    <source>
        <dbReference type="WBParaSite" id="Gr19_v10_g13933.t1"/>
    </source>
</evidence>
<keyword evidence="7" id="KW-0675">Receptor</keyword>
<dbReference type="InterPro" id="IPR001628">
    <property type="entry name" value="Znf_hrmn_rcpt"/>
</dbReference>
<dbReference type="PANTHER" id="PTHR24085">
    <property type="entry name" value="NUCLEAR HORMONE RECEPTOR"/>
    <property type="match status" value="1"/>
</dbReference>
<dbReference type="InterPro" id="IPR013088">
    <property type="entry name" value="Znf_NHR/GATA"/>
</dbReference>
<dbReference type="GO" id="GO:0005634">
    <property type="term" value="C:nucleus"/>
    <property type="evidence" value="ECO:0007669"/>
    <property type="project" value="TreeGrafter"/>
</dbReference>
<dbReference type="Gene3D" id="1.10.565.10">
    <property type="entry name" value="Retinoid X Receptor"/>
    <property type="match status" value="1"/>
</dbReference>
<dbReference type="WBParaSite" id="Gr19_v10_g13933.t1">
    <property type="protein sequence ID" value="Gr19_v10_g13933.t1"/>
    <property type="gene ID" value="Gr19_v10_g13933"/>
</dbReference>
<dbReference type="GO" id="GO:0071376">
    <property type="term" value="P:cellular response to corticotropin-releasing hormone stimulus"/>
    <property type="evidence" value="ECO:0007669"/>
    <property type="project" value="TreeGrafter"/>
</dbReference>
<evidence type="ECO:0000256" key="9">
    <source>
        <dbReference type="SAM" id="MobiDB-lite"/>
    </source>
</evidence>
<accession>A0A914H572</accession>
<dbReference type="GO" id="GO:0008270">
    <property type="term" value="F:zinc ion binding"/>
    <property type="evidence" value="ECO:0007669"/>
    <property type="project" value="UniProtKB-KW"/>
</dbReference>
<feature type="region of interest" description="Disordered" evidence="9">
    <location>
        <begin position="288"/>
        <end position="343"/>
    </location>
</feature>
<dbReference type="Pfam" id="PF00105">
    <property type="entry name" value="zf-C4"/>
    <property type="match status" value="1"/>
</dbReference>
<dbReference type="PROSITE" id="PS00031">
    <property type="entry name" value="NUCLEAR_REC_DBD_1"/>
    <property type="match status" value="1"/>
</dbReference>
<dbReference type="GO" id="GO:0000981">
    <property type="term" value="F:DNA-binding transcription factor activity, RNA polymerase II-specific"/>
    <property type="evidence" value="ECO:0007669"/>
    <property type="project" value="TreeGrafter"/>
</dbReference>
<dbReference type="InterPro" id="IPR035500">
    <property type="entry name" value="NHR-like_dom_sf"/>
</dbReference>
<keyword evidence="4" id="KW-0805">Transcription regulation</keyword>
<evidence type="ECO:0000259" key="10">
    <source>
        <dbReference type="PROSITE" id="PS51030"/>
    </source>
</evidence>
<evidence type="ECO:0000313" key="12">
    <source>
        <dbReference type="Proteomes" id="UP000887572"/>
    </source>
</evidence>